<dbReference type="InterPro" id="IPR002861">
    <property type="entry name" value="Reeler_dom"/>
</dbReference>
<reference evidence="3" key="1">
    <citation type="submission" date="2021-01" db="EMBL/GenBank/DDBJ databases">
        <authorList>
            <person name="Zahm M."/>
            <person name="Roques C."/>
            <person name="Cabau C."/>
            <person name="Klopp C."/>
            <person name="Donnadieu C."/>
            <person name="Jouanno E."/>
            <person name="Lampietro C."/>
            <person name="Louis A."/>
            <person name="Herpin A."/>
            <person name="Echchiki A."/>
            <person name="Berthelot C."/>
            <person name="Parey E."/>
            <person name="Roest-Crollius H."/>
            <person name="Braasch I."/>
            <person name="Postlethwait J."/>
            <person name="Bobe J."/>
            <person name="Montfort J."/>
            <person name="Bouchez O."/>
            <person name="Begum T."/>
            <person name="Mejri S."/>
            <person name="Adams A."/>
            <person name="Chen W.-J."/>
            <person name="Guiguen Y."/>
        </authorList>
    </citation>
    <scope>NUCLEOTIDE SEQUENCE</scope>
    <source>
        <tissue evidence="3">Blood</tissue>
    </source>
</reference>
<dbReference type="Gene3D" id="2.60.40.4060">
    <property type="entry name" value="Reeler domain"/>
    <property type="match status" value="1"/>
</dbReference>
<sequence length="201" mass="21588">MLYSLTFWSEWRIRKQILSLGLGFPTGAPSSACEDMIPRHSGVQPQPSPAPYAILTSSRTFQPGQPVTVTIKGPGYRGVLLEARMGSSVNALGSWQSPPADTKFLECSGNRQGAVTHSNTNLKGNSTVYSWIPPTGTSSIYFMATVAQQRTVFWLNVKSDTLTQGTAGGIGLAAGVEPVLWAKAEVLILVTNLLITLMCSR</sequence>
<gene>
    <name evidence="3" type="ORF">AGOR_G00019440</name>
</gene>
<dbReference type="InterPro" id="IPR042307">
    <property type="entry name" value="Reeler_sf"/>
</dbReference>
<keyword evidence="4" id="KW-1185">Reference proteome</keyword>
<dbReference type="PANTHER" id="PTHR45828">
    <property type="entry name" value="CYTOCHROME B561/FERRIC REDUCTASE TRANSMEMBRANE"/>
    <property type="match status" value="1"/>
</dbReference>
<comment type="similarity">
    <text evidence="1">Belongs to the FRRS1 family.</text>
</comment>
<dbReference type="Proteomes" id="UP000829720">
    <property type="component" value="Unassembled WGS sequence"/>
</dbReference>
<evidence type="ECO:0000259" key="2">
    <source>
        <dbReference type="PROSITE" id="PS51019"/>
    </source>
</evidence>
<organism evidence="3 4">
    <name type="scientific">Albula goreensis</name>
    <dbReference type="NCBI Taxonomy" id="1534307"/>
    <lineage>
        <taxon>Eukaryota</taxon>
        <taxon>Metazoa</taxon>
        <taxon>Chordata</taxon>
        <taxon>Craniata</taxon>
        <taxon>Vertebrata</taxon>
        <taxon>Euteleostomi</taxon>
        <taxon>Actinopterygii</taxon>
        <taxon>Neopterygii</taxon>
        <taxon>Teleostei</taxon>
        <taxon>Albuliformes</taxon>
        <taxon>Albulidae</taxon>
        <taxon>Albula</taxon>
    </lineage>
</organism>
<evidence type="ECO:0000313" key="4">
    <source>
        <dbReference type="Proteomes" id="UP000829720"/>
    </source>
</evidence>
<dbReference type="CDD" id="cd08544">
    <property type="entry name" value="Reeler"/>
    <property type="match status" value="1"/>
</dbReference>
<dbReference type="PROSITE" id="PS51019">
    <property type="entry name" value="REELIN"/>
    <property type="match status" value="1"/>
</dbReference>
<proteinExistence type="inferred from homology"/>
<protein>
    <recommendedName>
        <fullName evidence="2">Reelin domain-containing protein</fullName>
    </recommendedName>
</protein>
<dbReference type="PANTHER" id="PTHR45828:SF32">
    <property type="entry name" value="SI:DKEY-251I10.2"/>
    <property type="match status" value="1"/>
</dbReference>
<name>A0A8T3E0L8_9TELE</name>
<comment type="caution">
    <text evidence="3">The sequence shown here is derived from an EMBL/GenBank/DDBJ whole genome shotgun (WGS) entry which is preliminary data.</text>
</comment>
<dbReference type="OrthoDB" id="6418377at2759"/>
<dbReference type="FunFam" id="2.60.40.4060:FF:000003">
    <property type="entry name" value="Ferric chelate reductase 1"/>
    <property type="match status" value="1"/>
</dbReference>
<accession>A0A8T3E0L8</accession>
<dbReference type="InterPro" id="IPR051237">
    <property type="entry name" value="Ferric-chelate_Red/DefProt"/>
</dbReference>
<dbReference type="GO" id="GO:0016020">
    <property type="term" value="C:membrane"/>
    <property type="evidence" value="ECO:0007669"/>
    <property type="project" value="TreeGrafter"/>
</dbReference>
<dbReference type="AlphaFoldDB" id="A0A8T3E0L8"/>
<evidence type="ECO:0000256" key="1">
    <source>
        <dbReference type="ARBA" id="ARBA00009195"/>
    </source>
</evidence>
<feature type="domain" description="Reelin" evidence="2">
    <location>
        <begin position="18"/>
        <end position="178"/>
    </location>
</feature>
<dbReference type="EMBL" id="JAERUA010000002">
    <property type="protein sequence ID" value="KAI1902772.1"/>
    <property type="molecule type" value="Genomic_DNA"/>
</dbReference>
<dbReference type="Pfam" id="PF02014">
    <property type="entry name" value="Reeler"/>
    <property type="match status" value="1"/>
</dbReference>
<evidence type="ECO:0000313" key="3">
    <source>
        <dbReference type="EMBL" id="KAI1902772.1"/>
    </source>
</evidence>